<evidence type="ECO:0000259" key="3">
    <source>
        <dbReference type="PROSITE" id="PS51168"/>
    </source>
</evidence>
<dbReference type="EMBL" id="LAJF01000084">
    <property type="protein sequence ID" value="KKB84074.1"/>
    <property type="molecule type" value="Genomic_DNA"/>
</dbReference>
<dbReference type="PROSITE" id="PS51168">
    <property type="entry name" value="CHORISMATE_MUT_2"/>
    <property type="match status" value="1"/>
</dbReference>
<reference evidence="4 5" key="1">
    <citation type="submission" date="2015-03" db="EMBL/GenBank/DDBJ databases">
        <authorList>
            <person name="Hassan Y.I."/>
            <person name="Lepp D."/>
            <person name="Zhou T."/>
        </authorList>
    </citation>
    <scope>NUCLEOTIDE SEQUENCE [LARGE SCALE GENOMIC DNA]</scope>
    <source>
        <strain evidence="4 5">DSM 17137</strain>
    </source>
</reference>
<dbReference type="NCBIfam" id="NF006691">
    <property type="entry name" value="PRK09239.1"/>
    <property type="match status" value="1"/>
</dbReference>
<accession>A0A0F5LPM5</accession>
<comment type="caution">
    <text evidence="4">The sequence shown here is derived from an EMBL/GenBank/DDBJ whole genome shotgun (WGS) entry which is preliminary data.</text>
</comment>
<feature type="domain" description="Chorismate mutase" evidence="3">
    <location>
        <begin position="6"/>
        <end position="97"/>
    </location>
</feature>
<dbReference type="Proteomes" id="UP000033608">
    <property type="component" value="Unassembled WGS sequence"/>
</dbReference>
<dbReference type="EC" id="5.4.99.5" evidence="1"/>
<dbReference type="NCBIfam" id="TIGR01795">
    <property type="entry name" value="CM_mono_cladeE"/>
    <property type="match status" value="1"/>
</dbReference>
<dbReference type="Gene3D" id="1.20.59.10">
    <property type="entry name" value="Chorismate mutase"/>
    <property type="match status" value="1"/>
</dbReference>
<dbReference type="AlphaFoldDB" id="A0A0F5LPM5"/>
<dbReference type="InterPro" id="IPR036263">
    <property type="entry name" value="Chorismate_II_sf"/>
</dbReference>
<dbReference type="InterPro" id="IPR051331">
    <property type="entry name" value="Chorismate_mutase-related"/>
</dbReference>
<evidence type="ECO:0000256" key="1">
    <source>
        <dbReference type="ARBA" id="ARBA00012404"/>
    </source>
</evidence>
<name>A0A0F5LPM5_9HYPH</name>
<dbReference type="SMART" id="SM00830">
    <property type="entry name" value="CM_2"/>
    <property type="match status" value="1"/>
</dbReference>
<organism evidence="4 5">
    <name type="scientific">Devosia limi DSM 17137</name>
    <dbReference type="NCBI Taxonomy" id="1121477"/>
    <lineage>
        <taxon>Bacteria</taxon>
        <taxon>Pseudomonadati</taxon>
        <taxon>Pseudomonadota</taxon>
        <taxon>Alphaproteobacteria</taxon>
        <taxon>Hyphomicrobiales</taxon>
        <taxon>Devosiaceae</taxon>
        <taxon>Devosia</taxon>
    </lineage>
</organism>
<keyword evidence="5" id="KW-1185">Reference proteome</keyword>
<evidence type="ECO:0000256" key="2">
    <source>
        <dbReference type="ARBA" id="ARBA00023235"/>
    </source>
</evidence>
<dbReference type="InterPro" id="IPR036979">
    <property type="entry name" value="CM_dom_sf"/>
</dbReference>
<dbReference type="PANTHER" id="PTHR38041">
    <property type="entry name" value="CHORISMATE MUTASE"/>
    <property type="match status" value="1"/>
</dbReference>
<evidence type="ECO:0000313" key="5">
    <source>
        <dbReference type="Proteomes" id="UP000033608"/>
    </source>
</evidence>
<dbReference type="InterPro" id="IPR002701">
    <property type="entry name" value="CM_II_prokaryot"/>
</dbReference>
<keyword evidence="2 4" id="KW-0413">Isomerase</keyword>
<proteinExistence type="predicted"/>
<protein>
    <recommendedName>
        <fullName evidence="1">chorismate mutase</fullName>
        <ecNumber evidence="1">5.4.99.5</ecNumber>
    </recommendedName>
</protein>
<dbReference type="GO" id="GO:0004106">
    <property type="term" value="F:chorismate mutase activity"/>
    <property type="evidence" value="ECO:0007669"/>
    <property type="project" value="UniProtKB-EC"/>
</dbReference>
<dbReference type="PATRIC" id="fig|1121477.3.peg.3601"/>
<dbReference type="PANTHER" id="PTHR38041:SF1">
    <property type="entry name" value="CHORISMATE MUTASE"/>
    <property type="match status" value="1"/>
</dbReference>
<dbReference type="GO" id="GO:0009697">
    <property type="term" value="P:salicylic acid biosynthetic process"/>
    <property type="evidence" value="ECO:0007669"/>
    <property type="project" value="TreeGrafter"/>
</dbReference>
<gene>
    <name evidence="4" type="ORF">VW29_12235</name>
</gene>
<dbReference type="InterPro" id="IPR010951">
    <property type="entry name" value="CM_bact"/>
</dbReference>
<evidence type="ECO:0000313" key="4">
    <source>
        <dbReference type="EMBL" id="KKB84074.1"/>
    </source>
</evidence>
<dbReference type="GO" id="GO:0046417">
    <property type="term" value="P:chorismate metabolic process"/>
    <property type="evidence" value="ECO:0007669"/>
    <property type="project" value="InterPro"/>
</dbReference>
<dbReference type="Pfam" id="PF01817">
    <property type="entry name" value="CM_2"/>
    <property type="match status" value="1"/>
</dbReference>
<dbReference type="SUPFAM" id="SSF48600">
    <property type="entry name" value="Chorismate mutase II"/>
    <property type="match status" value="1"/>
</dbReference>
<sequence length="101" mass="11425">MLTHAIDSRPELAALRSSIDNLDASLIFILSERFRLTRKVGELKAHHKLPAADGAREDFQIARLRRLAEEAQLDPVFAERFLRFIIEEVIQHHRAAAGADA</sequence>
<dbReference type="STRING" id="1121477.SAMN02745223_00700"/>